<dbReference type="InterPro" id="IPR001163">
    <property type="entry name" value="Sm_dom_euk/arc"/>
</dbReference>
<dbReference type="InterPro" id="IPR010920">
    <property type="entry name" value="LSM_dom_sf"/>
</dbReference>
<evidence type="ECO:0000256" key="12">
    <source>
        <dbReference type="RuleBase" id="RU365053"/>
    </source>
</evidence>
<comment type="caution">
    <text evidence="15">The sequence shown here is derived from an EMBL/GenBank/DDBJ whole genome shotgun (WGS) entry which is preliminary data.</text>
</comment>
<proteinExistence type="inferred from homology"/>
<evidence type="ECO:0000256" key="6">
    <source>
        <dbReference type="ARBA" id="ARBA00022884"/>
    </source>
</evidence>
<evidence type="ECO:0000256" key="4">
    <source>
        <dbReference type="ARBA" id="ARBA00022664"/>
    </source>
</evidence>
<evidence type="ECO:0000256" key="9">
    <source>
        <dbReference type="ARBA" id="ARBA00023274"/>
    </source>
</evidence>
<keyword evidence="6 12" id="KW-0694">RNA-binding</keyword>
<dbReference type="Gene3D" id="2.30.30.100">
    <property type="match status" value="1"/>
</dbReference>
<dbReference type="GO" id="GO:0005681">
    <property type="term" value="C:spliceosomal complex"/>
    <property type="evidence" value="ECO:0007669"/>
    <property type="project" value="UniProtKB-KW"/>
</dbReference>
<evidence type="ECO:0000256" key="10">
    <source>
        <dbReference type="ARBA" id="ARBA00030143"/>
    </source>
</evidence>
<feature type="domain" description="Sm" evidence="14">
    <location>
        <begin position="1"/>
        <end position="69"/>
    </location>
</feature>
<keyword evidence="5 12" id="KW-0747">Spliceosome</keyword>
<dbReference type="GO" id="GO:0003723">
    <property type="term" value="F:RNA binding"/>
    <property type="evidence" value="ECO:0007669"/>
    <property type="project" value="UniProtKB-KW"/>
</dbReference>
<dbReference type="Proteomes" id="UP000034805">
    <property type="component" value="Unassembled WGS sequence"/>
</dbReference>
<dbReference type="EMBL" id="JARO02003824">
    <property type="protein sequence ID" value="KPP69709.1"/>
    <property type="molecule type" value="Genomic_DNA"/>
</dbReference>
<evidence type="ECO:0000256" key="8">
    <source>
        <dbReference type="ARBA" id="ARBA00023242"/>
    </source>
</evidence>
<organism evidence="15 16">
    <name type="scientific">Scleropages formosus</name>
    <name type="common">Asian bonytongue</name>
    <name type="synonym">Osteoglossum formosum</name>
    <dbReference type="NCBI Taxonomy" id="113540"/>
    <lineage>
        <taxon>Eukaryota</taxon>
        <taxon>Metazoa</taxon>
        <taxon>Chordata</taxon>
        <taxon>Craniata</taxon>
        <taxon>Vertebrata</taxon>
        <taxon>Euteleostomi</taxon>
        <taxon>Actinopterygii</taxon>
        <taxon>Neopterygii</taxon>
        <taxon>Teleostei</taxon>
        <taxon>Osteoglossocephala</taxon>
        <taxon>Osteoglossomorpha</taxon>
        <taxon>Osteoglossiformes</taxon>
        <taxon>Osteoglossidae</taxon>
        <taxon>Scleropages</taxon>
    </lineage>
</organism>
<evidence type="ECO:0000256" key="7">
    <source>
        <dbReference type="ARBA" id="ARBA00023187"/>
    </source>
</evidence>
<gene>
    <name evidence="15" type="ORF">Z043_111519</name>
</gene>
<evidence type="ECO:0000313" key="16">
    <source>
        <dbReference type="Proteomes" id="UP000034805"/>
    </source>
</evidence>
<dbReference type="InterPro" id="IPR027078">
    <property type="entry name" value="snRNP-E"/>
</dbReference>
<evidence type="ECO:0000256" key="13">
    <source>
        <dbReference type="SAM" id="MobiDB-lite"/>
    </source>
</evidence>
<dbReference type="Pfam" id="PF01423">
    <property type="entry name" value="LSM"/>
    <property type="match status" value="1"/>
</dbReference>
<evidence type="ECO:0000256" key="2">
    <source>
        <dbReference type="ARBA" id="ARBA00006850"/>
    </source>
</evidence>
<evidence type="ECO:0000256" key="5">
    <source>
        <dbReference type="ARBA" id="ARBA00022728"/>
    </source>
</evidence>
<keyword evidence="7 12" id="KW-0508">mRNA splicing</keyword>
<dbReference type="PANTHER" id="PTHR11193">
    <property type="entry name" value="SMALL NUCLEAR RIBONUCLEOPROTEIN E"/>
    <property type="match status" value="1"/>
</dbReference>
<dbReference type="SMART" id="SM00651">
    <property type="entry name" value="Sm"/>
    <property type="match status" value="1"/>
</dbReference>
<sequence>MKRSRIQVWLYEQINMRIEGCIIGFDEYMNLVLDDAEEVHMKTKTRKPLVLSTGSRHLRSAFRGVLIIIYYYRIVTYRILQQIRAFNRLERNFIAAAAAARGTFISAEEVRLESARSEQEWAPSPPCERKRLVLRGTVAMPTWAGSGTGGRAPRNTGLLLSREGSRGARAAARADTRHPGSVEVRSGLQISSDKQQEAMFVSIRFTTQSMISESTSLLPPQAAERGKAKGQNTVMFTSAPPQGTQRWKA</sequence>
<name>A0A0P7X694_SCLFO</name>
<dbReference type="GO" id="GO:0000387">
    <property type="term" value="P:spliceosomal snRNP assembly"/>
    <property type="evidence" value="ECO:0007669"/>
    <property type="project" value="UniProtKB-UniRule"/>
</dbReference>
<comment type="function">
    <text evidence="11">Plays a role in pre-mRNA splicing as a core component of the spliceosomal U1, U2, U4 and U5 small nuclear ribonucleoproteins (snRNPs), the building blocks of the spliceosome. Component of both the pre-catalytic spliceosome B complex and activated spliceosome C complexes. As a component of the minor spliceosome, involved in the splicing of U12-type introns in pre-mRNAs. As part of the U7 snRNP it is involved in histone 3'-end processing.</text>
</comment>
<feature type="compositionally biased region" description="Polar residues" evidence="13">
    <location>
        <begin position="230"/>
        <end position="249"/>
    </location>
</feature>
<keyword evidence="8 12" id="KW-0539">Nucleus</keyword>
<dbReference type="STRING" id="113540.ENSSFOP00015002206"/>
<dbReference type="AlphaFoldDB" id="A0A0P7X694"/>
<dbReference type="GO" id="GO:0005685">
    <property type="term" value="C:U1 snRNP"/>
    <property type="evidence" value="ECO:0007669"/>
    <property type="project" value="UniProtKB-UniRule"/>
</dbReference>
<feature type="region of interest" description="Disordered" evidence="13">
    <location>
        <begin position="219"/>
        <end position="249"/>
    </location>
</feature>
<dbReference type="GO" id="GO:0005682">
    <property type="term" value="C:U5 snRNP"/>
    <property type="evidence" value="ECO:0007669"/>
    <property type="project" value="UniProtKB-UniRule"/>
</dbReference>
<evidence type="ECO:0000256" key="3">
    <source>
        <dbReference type="ARBA" id="ARBA00022037"/>
    </source>
</evidence>
<keyword evidence="4 12" id="KW-0507">mRNA processing</keyword>
<evidence type="ECO:0000256" key="11">
    <source>
        <dbReference type="ARBA" id="ARBA00045276"/>
    </source>
</evidence>
<dbReference type="SUPFAM" id="SSF50182">
    <property type="entry name" value="Sm-like ribonucleoproteins"/>
    <property type="match status" value="1"/>
</dbReference>
<keyword evidence="9 12" id="KW-0687">Ribonucleoprotein</keyword>
<protein>
    <recommendedName>
        <fullName evidence="3 12">Small nuclear ribonucleoprotein E</fullName>
        <shortName evidence="12">snRNP-E</shortName>
    </recommendedName>
    <alternativeName>
        <fullName evidence="10 12">Sm protein E</fullName>
    </alternativeName>
</protein>
<dbReference type="GO" id="GO:0005687">
    <property type="term" value="C:U4 snRNP"/>
    <property type="evidence" value="ECO:0007669"/>
    <property type="project" value="UniProtKB-UniRule"/>
</dbReference>
<dbReference type="GO" id="GO:0005686">
    <property type="term" value="C:U2 snRNP"/>
    <property type="evidence" value="ECO:0007669"/>
    <property type="project" value="UniProtKB-UniRule"/>
</dbReference>
<evidence type="ECO:0000256" key="1">
    <source>
        <dbReference type="ARBA" id="ARBA00004123"/>
    </source>
</evidence>
<dbReference type="CDD" id="cd01718">
    <property type="entry name" value="Sm_E"/>
    <property type="match status" value="1"/>
</dbReference>
<accession>A0A0P7X694</accession>
<dbReference type="GO" id="GO:0046540">
    <property type="term" value="C:U4/U6 x U5 tri-snRNP complex"/>
    <property type="evidence" value="ECO:0007669"/>
    <property type="project" value="UniProtKB-UniRule"/>
</dbReference>
<evidence type="ECO:0000313" key="15">
    <source>
        <dbReference type="EMBL" id="KPP69709.1"/>
    </source>
</evidence>
<evidence type="ECO:0000259" key="14">
    <source>
        <dbReference type="SMART" id="SM00651"/>
    </source>
</evidence>
<reference evidence="15 16" key="1">
    <citation type="submission" date="2015-08" db="EMBL/GenBank/DDBJ databases">
        <title>The genome of the Asian arowana (Scleropages formosus).</title>
        <authorList>
            <person name="Tan M.H."/>
            <person name="Gan H.M."/>
            <person name="Croft L.J."/>
            <person name="Austin C.M."/>
        </authorList>
    </citation>
    <scope>NUCLEOTIDE SEQUENCE [LARGE SCALE GENOMIC DNA]</scope>
    <source>
        <strain evidence="15">Aro1</strain>
    </source>
</reference>
<comment type="subcellular location">
    <subcellularLocation>
        <location evidence="1 12">Nucleus</location>
    </subcellularLocation>
</comment>
<comment type="similarity">
    <text evidence="2 12">Belongs to the snRNP Sm proteins family.</text>
</comment>